<evidence type="ECO:0000313" key="13">
    <source>
        <dbReference type="EMBL" id="MDZ5762321.1"/>
    </source>
</evidence>
<evidence type="ECO:0000256" key="2">
    <source>
        <dbReference type="ARBA" id="ARBA00003717"/>
    </source>
</evidence>
<organism evidence="13 14">
    <name type="scientific">Candidatus Cyrtobacter comes</name>
    <dbReference type="NCBI Taxonomy" id="675776"/>
    <lineage>
        <taxon>Bacteria</taxon>
        <taxon>Pseudomonadati</taxon>
        <taxon>Pseudomonadota</taxon>
        <taxon>Alphaproteobacteria</taxon>
        <taxon>Rickettsiales</taxon>
        <taxon>Candidatus Midichloriaceae</taxon>
        <taxon>Candidatus Cyrtobacter</taxon>
    </lineage>
</organism>
<evidence type="ECO:0000256" key="5">
    <source>
        <dbReference type="ARBA" id="ARBA00022630"/>
    </source>
</evidence>
<evidence type="ECO:0000256" key="1">
    <source>
        <dbReference type="ARBA" id="ARBA00001974"/>
    </source>
</evidence>
<dbReference type="Pfam" id="PF01134">
    <property type="entry name" value="GIDA"/>
    <property type="match status" value="1"/>
</dbReference>
<name>A0ABU5L873_9RICK</name>
<evidence type="ECO:0000256" key="4">
    <source>
        <dbReference type="ARBA" id="ARBA00020461"/>
    </source>
</evidence>
<dbReference type="InterPro" id="IPR036188">
    <property type="entry name" value="FAD/NAD-bd_sf"/>
</dbReference>
<comment type="caution">
    <text evidence="13">The sequence shown here is derived from an EMBL/GenBank/DDBJ whole genome shotgun (WGS) entry which is preliminary data.</text>
</comment>
<reference evidence="13 14" key="1">
    <citation type="submission" date="2023-02" db="EMBL/GenBank/DDBJ databases">
        <title>Host association and intracellularity evolved multiple times independently in the Rickettsiales.</title>
        <authorList>
            <person name="Castelli M."/>
            <person name="Nardi T."/>
            <person name="Gammuto L."/>
            <person name="Bellinzona G."/>
            <person name="Sabaneyeva E."/>
            <person name="Potekhin A."/>
            <person name="Serra V."/>
            <person name="Petroni G."/>
            <person name="Sassera D."/>
        </authorList>
    </citation>
    <scope>NUCLEOTIDE SEQUENCE [LARGE SCALE GENOMIC DNA]</scope>
    <source>
        <strain evidence="13 14">BOD18</strain>
    </source>
</reference>
<dbReference type="Pfam" id="PF13932">
    <property type="entry name" value="SAM_GIDA_C"/>
    <property type="match status" value="1"/>
</dbReference>
<evidence type="ECO:0000313" key="14">
    <source>
        <dbReference type="Proteomes" id="UP001293791"/>
    </source>
</evidence>
<comment type="cofactor">
    <cofactor evidence="1 11">
        <name>FAD</name>
        <dbReference type="ChEBI" id="CHEBI:57692"/>
    </cofactor>
</comment>
<protein>
    <recommendedName>
        <fullName evidence="4 11">tRNA uridine 5-carboxymethylaminomethyl modification enzyme MnmG</fullName>
    </recommendedName>
    <alternativeName>
        <fullName evidence="10 11">Glucose-inhibited division protein A</fullName>
    </alternativeName>
</protein>
<dbReference type="SMART" id="SM01228">
    <property type="entry name" value="GIDA_assoc_3"/>
    <property type="match status" value="1"/>
</dbReference>
<evidence type="ECO:0000256" key="10">
    <source>
        <dbReference type="ARBA" id="ARBA00031800"/>
    </source>
</evidence>
<comment type="similarity">
    <text evidence="3 11">Belongs to the MnmG family.</text>
</comment>
<feature type="binding site" evidence="11">
    <location>
        <position position="178"/>
    </location>
    <ligand>
        <name>FAD</name>
        <dbReference type="ChEBI" id="CHEBI:57692"/>
    </ligand>
</feature>
<feature type="binding site" evidence="11">
    <location>
        <position position="367"/>
    </location>
    <ligand>
        <name>FAD</name>
        <dbReference type="ChEBI" id="CHEBI:57692"/>
    </ligand>
</feature>
<evidence type="ECO:0000256" key="3">
    <source>
        <dbReference type="ARBA" id="ARBA00007653"/>
    </source>
</evidence>
<keyword evidence="7 11" id="KW-0274">FAD</keyword>
<dbReference type="RefSeq" id="WP_322497790.1">
    <property type="nucleotide sequence ID" value="NZ_JARGYT010000037.1"/>
</dbReference>
<proteinExistence type="inferred from homology"/>
<dbReference type="InterPro" id="IPR002218">
    <property type="entry name" value="MnmG-rel"/>
</dbReference>
<keyword evidence="6 11" id="KW-0819">tRNA processing</keyword>
<gene>
    <name evidence="11" type="primary">mnmG</name>
    <name evidence="11" type="synonym">gidA</name>
    <name evidence="13" type="ORF">Cyrtocomes_00700</name>
</gene>
<dbReference type="NCBIfam" id="TIGR00136">
    <property type="entry name" value="mnmG_gidA"/>
    <property type="match status" value="1"/>
</dbReference>
<dbReference type="PRINTS" id="PR00411">
    <property type="entry name" value="PNDRDTASEI"/>
</dbReference>
<accession>A0ABU5L873</accession>
<feature type="binding site" evidence="11">
    <location>
        <position position="123"/>
    </location>
    <ligand>
        <name>FAD</name>
        <dbReference type="ChEBI" id="CHEBI:57692"/>
    </ligand>
</feature>
<feature type="binding site" evidence="11">
    <location>
        <begin position="11"/>
        <end position="16"/>
    </location>
    <ligand>
        <name>FAD</name>
        <dbReference type="ChEBI" id="CHEBI:57692"/>
    </ligand>
</feature>
<dbReference type="PANTHER" id="PTHR11806">
    <property type="entry name" value="GLUCOSE INHIBITED DIVISION PROTEIN A"/>
    <property type="match status" value="1"/>
</dbReference>
<dbReference type="Gene3D" id="3.50.50.60">
    <property type="entry name" value="FAD/NAD(P)-binding domain"/>
    <property type="match status" value="2"/>
</dbReference>
<evidence type="ECO:0000259" key="12">
    <source>
        <dbReference type="SMART" id="SM01228"/>
    </source>
</evidence>
<feature type="binding site" evidence="11">
    <location>
        <begin position="270"/>
        <end position="284"/>
    </location>
    <ligand>
        <name>NAD(+)</name>
        <dbReference type="ChEBI" id="CHEBI:57540"/>
    </ligand>
</feature>
<comment type="function">
    <text evidence="2 11">NAD-binding protein involved in the addition of a carboxymethylaminomethyl (cmnm) group at the wobble position (U34) of certain tRNAs, forming tRNA-cmnm(5)s(2)U34.</text>
</comment>
<comment type="subcellular location">
    <subcellularLocation>
        <location evidence="11">Cytoplasm</location>
    </subcellularLocation>
</comment>
<keyword evidence="8 11" id="KW-0520">NAD</keyword>
<dbReference type="InterPro" id="IPR026904">
    <property type="entry name" value="MnmG_C"/>
</dbReference>
<evidence type="ECO:0000256" key="6">
    <source>
        <dbReference type="ARBA" id="ARBA00022694"/>
    </source>
</evidence>
<dbReference type="Proteomes" id="UP001293791">
    <property type="component" value="Unassembled WGS sequence"/>
</dbReference>
<feature type="domain" description="tRNA uridine 5-carboxymethylaminomethyl modification enzyme C-terminal subdomain" evidence="12">
    <location>
        <begin position="525"/>
        <end position="596"/>
    </location>
</feature>
<evidence type="ECO:0000256" key="7">
    <source>
        <dbReference type="ARBA" id="ARBA00022827"/>
    </source>
</evidence>
<dbReference type="InterPro" id="IPR044920">
    <property type="entry name" value="MnmG_C_subdom_sf"/>
</dbReference>
<dbReference type="InterPro" id="IPR020595">
    <property type="entry name" value="MnmG-rel_CS"/>
</dbReference>
<keyword evidence="11" id="KW-0963">Cytoplasm</keyword>
<dbReference type="InterPro" id="IPR047001">
    <property type="entry name" value="MnmG_C_subdom"/>
</dbReference>
<evidence type="ECO:0000256" key="11">
    <source>
        <dbReference type="HAMAP-Rule" id="MF_00129"/>
    </source>
</evidence>
<dbReference type="HAMAP" id="MF_00129">
    <property type="entry name" value="MnmG_GidA"/>
    <property type="match status" value="1"/>
</dbReference>
<comment type="subunit">
    <text evidence="9 11">Homodimer. Heterotetramer of two MnmE and two MnmG subunits.</text>
</comment>
<dbReference type="PROSITE" id="PS01280">
    <property type="entry name" value="GIDA_1"/>
    <property type="match status" value="1"/>
</dbReference>
<dbReference type="InterPro" id="IPR004416">
    <property type="entry name" value="MnmG"/>
</dbReference>
<evidence type="ECO:0000256" key="8">
    <source>
        <dbReference type="ARBA" id="ARBA00023027"/>
    </source>
</evidence>
<dbReference type="EMBL" id="JARGYT010000037">
    <property type="protein sequence ID" value="MDZ5762321.1"/>
    <property type="molecule type" value="Genomic_DNA"/>
</dbReference>
<dbReference type="PROSITE" id="PS01281">
    <property type="entry name" value="GIDA_2"/>
    <property type="match status" value="1"/>
</dbReference>
<dbReference type="InterPro" id="IPR040131">
    <property type="entry name" value="MnmG_N"/>
</dbReference>
<keyword evidence="14" id="KW-1185">Reference proteome</keyword>
<keyword evidence="5 11" id="KW-0285">Flavoprotein</keyword>
<sequence length="607" mass="67157">MQATFDVAVVGGGHAGCEAAAAAARLGAKVCLVTMSFSNIGQMSCNPSIGGVAKGIIVKEIDALDGLMARAIDMACIHYKTLNDSKGPAVWGPRAQADRELYADAMQSLIESFADIKIIEGEVIDIDVDNGEARGLRLISGQYIAAKSIVVTTGTFLSGKIFVGSKASDGGRYGEISSTKLPEKLRGYGIETFRLKTGTPARIERDSINFNEVEVQSGDVIPQPFSYLNDKIDVKQIDCYITRTNTSTHGIIKDNIDQSSMYSGMISGIGPRYCPSIEDKIVRFSGKESHQIFLEPEGLKSNIIYPNGISTSLPADIQDRFIRTIPGFGHAKVIRYGYAIEYDCVYSTSLFQTLESKNIKSLFFAGQINGTTGYEEAAGQGLVAGANAVLKHCGKEFVLSRAEAYIGVMIDDLVSLGVNEPYRMMTSRAEFRISLRPDNADERLHSLGIAVGLISEKRNKVFQEIQNNFSRLESICADERFDSDLKNRTILELIPDPKFSITLLYKHFSNSLYSKIVLQKLYAKYLYRVYEERQRVDIAALQEDSNLKIPSDISYKEVPSLSSEAVERLQYSKPKNMNELKKIKGLTPASILIVKRYVKKRYLRKDL</sequence>
<dbReference type="Gene3D" id="1.10.150.570">
    <property type="entry name" value="GidA associated domain, C-terminal subdomain"/>
    <property type="match status" value="1"/>
</dbReference>
<dbReference type="PANTHER" id="PTHR11806:SF0">
    <property type="entry name" value="PROTEIN MTO1 HOMOLOG, MITOCHONDRIAL"/>
    <property type="match status" value="1"/>
</dbReference>
<dbReference type="SUPFAM" id="SSF51905">
    <property type="entry name" value="FAD/NAD(P)-binding domain"/>
    <property type="match status" value="1"/>
</dbReference>
<evidence type="ECO:0000256" key="9">
    <source>
        <dbReference type="ARBA" id="ARBA00025948"/>
    </source>
</evidence>